<dbReference type="PANTHER" id="PTHR23522:SF10">
    <property type="entry name" value="3-PHENYLPROPIONIC ACID TRANSPORTER-RELATED"/>
    <property type="match status" value="1"/>
</dbReference>
<dbReference type="PROSITE" id="PS50850">
    <property type="entry name" value="MFS"/>
    <property type="match status" value="1"/>
</dbReference>
<feature type="transmembrane region" description="Helical" evidence="8">
    <location>
        <begin position="138"/>
        <end position="159"/>
    </location>
</feature>
<dbReference type="SUPFAM" id="SSF103473">
    <property type="entry name" value="MFS general substrate transporter"/>
    <property type="match status" value="1"/>
</dbReference>
<dbReference type="Proteomes" id="UP000287239">
    <property type="component" value="Unassembled WGS sequence"/>
</dbReference>
<dbReference type="InterPro" id="IPR020846">
    <property type="entry name" value="MFS_dom"/>
</dbReference>
<keyword evidence="2" id="KW-0813">Transport</keyword>
<keyword evidence="11" id="KW-1185">Reference proteome</keyword>
<evidence type="ECO:0000256" key="5">
    <source>
        <dbReference type="ARBA" id="ARBA00022692"/>
    </source>
</evidence>
<evidence type="ECO:0000313" key="11">
    <source>
        <dbReference type="Proteomes" id="UP000287239"/>
    </source>
</evidence>
<keyword evidence="6 8" id="KW-1133">Transmembrane helix</keyword>
<evidence type="ECO:0000256" key="4">
    <source>
        <dbReference type="ARBA" id="ARBA00022519"/>
    </source>
</evidence>
<feature type="domain" description="Major facilitator superfamily (MFS) profile" evidence="9">
    <location>
        <begin position="213"/>
        <end position="397"/>
    </location>
</feature>
<sequence>MLSKDKNALKGQVYLLQIFYWMSFCAISGFATVFLLSKNVANSQIGIIIATGSLLSVFAQFITGILIDKYPRFTLKKTMMLFFGLGTIIAIGVLLLANSAFWMALLYCLLIVLLFNVQPLVTAIIYDYANQGANVSFSFSRGLGSMMYATFSFFMGMWLEKHSTIWIPILSALLMAILFLIMLTLPEIQEGTDSAAILDEPASLKTLHHKYPSFLYFFIGITLIFSFHTIINVYLPQIVTHVGGGNKEIGFAIALAAFCEIPTMFGFKKLESKFNVLVLLRISAIFFFVKALIYLVAPSFIVIQGGQLLQAVSFALITPAYAHYINEWMAPQDRVKGQTFMMAGITLGNVIGSLAGGWFLDHGGVSPLLIFGTGLTLIGMFILLGSLKNQEEVLYPS</sequence>
<dbReference type="Pfam" id="PF12832">
    <property type="entry name" value="MFS_1_like"/>
    <property type="match status" value="1"/>
</dbReference>
<feature type="transmembrane region" description="Helical" evidence="8">
    <location>
        <begin position="12"/>
        <end position="37"/>
    </location>
</feature>
<dbReference type="InterPro" id="IPR024989">
    <property type="entry name" value="MFS_assoc_dom"/>
</dbReference>
<keyword evidence="5 8" id="KW-0812">Transmembrane</keyword>
<evidence type="ECO:0000259" key="9">
    <source>
        <dbReference type="PROSITE" id="PS50850"/>
    </source>
</evidence>
<feature type="transmembrane region" description="Helical" evidence="8">
    <location>
        <begin position="43"/>
        <end position="67"/>
    </location>
</feature>
<accession>A0A429ZP88</accession>
<evidence type="ECO:0000256" key="8">
    <source>
        <dbReference type="SAM" id="Phobius"/>
    </source>
</evidence>
<comment type="subcellular location">
    <subcellularLocation>
        <location evidence="1">Cell inner membrane</location>
        <topology evidence="1">Multi-pass membrane protein</topology>
    </subcellularLocation>
</comment>
<comment type="caution">
    <text evidence="10">The sequence shown here is derived from an EMBL/GenBank/DDBJ whole genome shotgun (WGS) entry which is preliminary data.</text>
</comment>
<evidence type="ECO:0000256" key="7">
    <source>
        <dbReference type="ARBA" id="ARBA00023136"/>
    </source>
</evidence>
<feature type="transmembrane region" description="Helical" evidence="8">
    <location>
        <begin position="214"/>
        <end position="237"/>
    </location>
</feature>
<name>A0A429ZP88_9ENTE</name>
<feature type="transmembrane region" description="Helical" evidence="8">
    <location>
        <begin position="308"/>
        <end position="326"/>
    </location>
</feature>
<dbReference type="EMBL" id="NGJU01000010">
    <property type="protein sequence ID" value="RST95459.1"/>
    <property type="molecule type" value="Genomic_DNA"/>
</dbReference>
<feature type="transmembrane region" description="Helical" evidence="8">
    <location>
        <begin position="104"/>
        <end position="126"/>
    </location>
</feature>
<feature type="transmembrane region" description="Helical" evidence="8">
    <location>
        <begin position="366"/>
        <end position="387"/>
    </location>
</feature>
<organism evidence="10 11">
    <name type="scientific">Vagococcus salmoninarum</name>
    <dbReference type="NCBI Taxonomy" id="2739"/>
    <lineage>
        <taxon>Bacteria</taxon>
        <taxon>Bacillati</taxon>
        <taxon>Bacillota</taxon>
        <taxon>Bacilli</taxon>
        <taxon>Lactobacillales</taxon>
        <taxon>Enterococcaceae</taxon>
        <taxon>Vagococcus</taxon>
    </lineage>
</organism>
<reference evidence="10 11" key="1">
    <citation type="submission" date="2017-05" db="EMBL/GenBank/DDBJ databases">
        <title>Vagococcus spp. assemblies.</title>
        <authorList>
            <person name="Gulvik C.A."/>
        </authorList>
    </citation>
    <scope>NUCLEOTIDE SEQUENCE [LARGE SCALE GENOMIC DNA]</scope>
    <source>
        <strain evidence="10 11">NCFB 2777</strain>
    </source>
</reference>
<dbReference type="GO" id="GO:0030395">
    <property type="term" value="F:lactose binding"/>
    <property type="evidence" value="ECO:0007669"/>
    <property type="project" value="TreeGrafter"/>
</dbReference>
<feature type="transmembrane region" description="Helical" evidence="8">
    <location>
        <begin position="79"/>
        <end position="98"/>
    </location>
</feature>
<protein>
    <recommendedName>
        <fullName evidence="9">Major facilitator superfamily (MFS) profile domain-containing protein</fullName>
    </recommendedName>
</protein>
<feature type="transmembrane region" description="Helical" evidence="8">
    <location>
        <begin position="249"/>
        <end position="267"/>
    </location>
</feature>
<evidence type="ECO:0000256" key="6">
    <source>
        <dbReference type="ARBA" id="ARBA00022989"/>
    </source>
</evidence>
<keyword evidence="3" id="KW-1003">Cell membrane</keyword>
<feature type="transmembrane region" description="Helical" evidence="8">
    <location>
        <begin position="165"/>
        <end position="185"/>
    </location>
</feature>
<dbReference type="GO" id="GO:0005886">
    <property type="term" value="C:plasma membrane"/>
    <property type="evidence" value="ECO:0007669"/>
    <property type="project" value="UniProtKB-SubCell"/>
</dbReference>
<dbReference type="AlphaFoldDB" id="A0A429ZP88"/>
<proteinExistence type="predicted"/>
<evidence type="ECO:0000256" key="3">
    <source>
        <dbReference type="ARBA" id="ARBA00022475"/>
    </source>
</evidence>
<feature type="transmembrane region" description="Helical" evidence="8">
    <location>
        <begin position="338"/>
        <end position="360"/>
    </location>
</feature>
<dbReference type="InterPro" id="IPR036259">
    <property type="entry name" value="MFS_trans_sf"/>
</dbReference>
<gene>
    <name evidence="10" type="ORF">CBF35_07825</name>
</gene>
<feature type="transmembrane region" description="Helical" evidence="8">
    <location>
        <begin position="274"/>
        <end position="296"/>
    </location>
</feature>
<dbReference type="RefSeq" id="WP_126779810.1">
    <property type="nucleotide sequence ID" value="NZ_CP177121.1"/>
</dbReference>
<evidence type="ECO:0000256" key="2">
    <source>
        <dbReference type="ARBA" id="ARBA00022448"/>
    </source>
</evidence>
<dbReference type="Gene3D" id="1.20.1250.20">
    <property type="entry name" value="MFS general substrate transporter like domains"/>
    <property type="match status" value="2"/>
</dbReference>
<evidence type="ECO:0000256" key="1">
    <source>
        <dbReference type="ARBA" id="ARBA00004429"/>
    </source>
</evidence>
<dbReference type="OrthoDB" id="1653456at2"/>
<dbReference type="GeneID" id="98568273"/>
<dbReference type="PANTHER" id="PTHR23522">
    <property type="entry name" value="BLL5896 PROTEIN"/>
    <property type="match status" value="1"/>
</dbReference>
<evidence type="ECO:0000313" key="10">
    <source>
        <dbReference type="EMBL" id="RST95459.1"/>
    </source>
</evidence>
<dbReference type="GO" id="GO:0015528">
    <property type="term" value="F:lactose:proton symporter activity"/>
    <property type="evidence" value="ECO:0007669"/>
    <property type="project" value="TreeGrafter"/>
</dbReference>
<keyword evidence="4" id="KW-0997">Cell inner membrane</keyword>
<keyword evidence="7 8" id="KW-0472">Membrane</keyword>